<organism evidence="3 4">
    <name type="scientific">Pasteurella testudinis DSM 23072</name>
    <dbReference type="NCBI Taxonomy" id="1122938"/>
    <lineage>
        <taxon>Bacteria</taxon>
        <taxon>Pseudomonadati</taxon>
        <taxon>Pseudomonadota</taxon>
        <taxon>Gammaproteobacteria</taxon>
        <taxon>Pasteurellales</taxon>
        <taxon>Pasteurellaceae</taxon>
        <taxon>Pasteurella</taxon>
    </lineage>
</organism>
<name>A0A1W1V4J5_9PAST</name>
<sequence>MPQQASINLLDWRSRDLRRQAAYFTAILFITVALAALLLASLFNYQQRLESRLAQQHQQQTALRQQNQQLQQQLNQLQQNSPESAVQLIPDQAVFAQFIDFLSRLPLSQGRLSAAAIQPQTAHNYLIQLQGSTPSQTEFEQLRNSFEPYFQQSPLSPQNTVSVQLQQFNLQRQRLEFSFDLTLQPLEPPNNPAQQQPEEK</sequence>
<reference evidence="4" key="1">
    <citation type="submission" date="2017-04" db="EMBL/GenBank/DDBJ databases">
        <authorList>
            <person name="Varghese N."/>
            <person name="Submissions S."/>
        </authorList>
    </citation>
    <scope>NUCLEOTIDE SEQUENCE [LARGE SCALE GENOMIC DNA]</scope>
    <source>
        <strain evidence="4">DSM 23072</strain>
    </source>
</reference>
<evidence type="ECO:0000256" key="2">
    <source>
        <dbReference type="SAM" id="Phobius"/>
    </source>
</evidence>
<gene>
    <name evidence="3" type="ORF">SAMN05660772_01150</name>
</gene>
<evidence type="ECO:0000256" key="1">
    <source>
        <dbReference type="SAM" id="Coils"/>
    </source>
</evidence>
<keyword evidence="2" id="KW-0472">Membrane</keyword>
<accession>A0A1W1V4J5</accession>
<keyword evidence="4" id="KW-1185">Reference proteome</keyword>
<evidence type="ECO:0000313" key="3">
    <source>
        <dbReference type="EMBL" id="SMB88268.1"/>
    </source>
</evidence>
<keyword evidence="2" id="KW-0812">Transmembrane</keyword>
<feature type="transmembrane region" description="Helical" evidence="2">
    <location>
        <begin position="21"/>
        <end position="43"/>
    </location>
</feature>
<evidence type="ECO:0008006" key="5">
    <source>
        <dbReference type="Google" id="ProtNLM"/>
    </source>
</evidence>
<feature type="coiled-coil region" evidence="1">
    <location>
        <begin position="46"/>
        <end position="87"/>
    </location>
</feature>
<evidence type="ECO:0000313" key="4">
    <source>
        <dbReference type="Proteomes" id="UP000192408"/>
    </source>
</evidence>
<dbReference type="Proteomes" id="UP000192408">
    <property type="component" value="Unassembled WGS sequence"/>
</dbReference>
<keyword evidence="1" id="KW-0175">Coiled coil</keyword>
<dbReference type="EMBL" id="FWWV01000046">
    <property type="protein sequence ID" value="SMB88268.1"/>
    <property type="molecule type" value="Genomic_DNA"/>
</dbReference>
<dbReference type="AlphaFoldDB" id="A0A1W1V4J5"/>
<proteinExistence type="predicted"/>
<dbReference type="STRING" id="1122938.SAMN05660772_01150"/>
<dbReference type="RefSeq" id="WP_084257749.1">
    <property type="nucleotide sequence ID" value="NZ_FWWV01000046.1"/>
</dbReference>
<keyword evidence="2" id="KW-1133">Transmembrane helix</keyword>
<protein>
    <recommendedName>
        <fullName evidence="5">Tfp pilus assembly protein PilN</fullName>
    </recommendedName>
</protein>